<dbReference type="PATRIC" id="fig|1293439.3.peg.1064"/>
<dbReference type="Proteomes" id="UP000033411">
    <property type="component" value="Unassembled WGS sequence"/>
</dbReference>
<dbReference type="Gene3D" id="3.90.45.10">
    <property type="entry name" value="Peptide deformylase"/>
    <property type="match status" value="1"/>
</dbReference>
<dbReference type="HAMAP" id="MF_00163">
    <property type="entry name" value="Pep_deformylase"/>
    <property type="match status" value="1"/>
</dbReference>
<name>A0A0F5QDF4_9HYPH</name>
<reference evidence="3 4" key="1">
    <citation type="submission" date="2015-03" db="EMBL/GenBank/DDBJ databases">
        <authorList>
            <person name="Lepp D."/>
            <person name="Hassan Y.I."/>
            <person name="Li X.-Z."/>
            <person name="Zhou T."/>
        </authorList>
    </citation>
    <scope>NUCLEOTIDE SEQUENCE [LARGE SCALE GENOMIC DNA]</scope>
    <source>
        <strain evidence="3 4">E84</strain>
    </source>
</reference>
<dbReference type="AlphaFoldDB" id="A0A0F5QDF4"/>
<evidence type="ECO:0000256" key="2">
    <source>
        <dbReference type="HAMAP-Rule" id="MF_00163"/>
    </source>
</evidence>
<evidence type="ECO:0000313" key="4">
    <source>
        <dbReference type="Proteomes" id="UP000033411"/>
    </source>
</evidence>
<protein>
    <recommendedName>
        <fullName evidence="2">Peptide deformylase-like</fullName>
    </recommendedName>
    <alternativeName>
        <fullName evidence="2">Polypeptide deformylase-like</fullName>
    </alternativeName>
</protein>
<accession>A0A0F5QDF4</accession>
<dbReference type="STRING" id="1293439.WH87_07460"/>
<dbReference type="EMBL" id="LANJ01000012">
    <property type="protein sequence ID" value="KKC38746.1"/>
    <property type="molecule type" value="Genomic_DNA"/>
</dbReference>
<organism evidence="3 4">
    <name type="scientific">Devosia epidermidihirudinis</name>
    <dbReference type="NCBI Taxonomy" id="1293439"/>
    <lineage>
        <taxon>Bacteria</taxon>
        <taxon>Pseudomonadati</taxon>
        <taxon>Pseudomonadota</taxon>
        <taxon>Alphaproteobacteria</taxon>
        <taxon>Hyphomicrobiales</taxon>
        <taxon>Devosiaceae</taxon>
        <taxon>Devosia</taxon>
    </lineage>
</organism>
<evidence type="ECO:0000256" key="1">
    <source>
        <dbReference type="ARBA" id="ARBA00010759"/>
    </source>
</evidence>
<dbReference type="InterPro" id="IPR023635">
    <property type="entry name" value="Peptide_deformylase"/>
</dbReference>
<sequence length="164" mass="18078">MTIFVRYPDAALAQKATQRPVDAPMVEVGKRLLGAAQDAQAYGLAAAHIGAIEPLVVISVASDTAERDYRIFFNPEVVHVAQENSTSPEGSVSAPGLEVPVERPVWAEIAYDSADGERHSERFTDFVARVALHEIDQMNGVFFLSRVSRTRREMALRKLQKSAR</sequence>
<dbReference type="PRINTS" id="PR01576">
    <property type="entry name" value="PDEFORMYLASE"/>
</dbReference>
<comment type="caution">
    <text evidence="3">The sequence shown here is derived from an EMBL/GenBank/DDBJ whole genome shotgun (WGS) entry which is preliminary data.</text>
</comment>
<comment type="caution">
    <text evidence="2">Lacks conserved residue(s) required for the propagation of feature annotation.</text>
</comment>
<dbReference type="PANTHER" id="PTHR10458:SF22">
    <property type="entry name" value="PEPTIDE DEFORMYLASE"/>
    <property type="match status" value="1"/>
</dbReference>
<comment type="similarity">
    <text evidence="1 2">Belongs to the polypeptide deformylase family.</text>
</comment>
<dbReference type="PANTHER" id="PTHR10458">
    <property type="entry name" value="PEPTIDE DEFORMYLASE"/>
    <property type="match status" value="1"/>
</dbReference>
<dbReference type="RefSeq" id="WP_046140260.1">
    <property type="nucleotide sequence ID" value="NZ_LANJ01000012.1"/>
</dbReference>
<dbReference type="SUPFAM" id="SSF56420">
    <property type="entry name" value="Peptide deformylase"/>
    <property type="match status" value="1"/>
</dbReference>
<dbReference type="GO" id="GO:0042586">
    <property type="term" value="F:peptide deformylase activity"/>
    <property type="evidence" value="ECO:0007669"/>
    <property type="project" value="InterPro"/>
</dbReference>
<evidence type="ECO:0000313" key="3">
    <source>
        <dbReference type="EMBL" id="KKC38746.1"/>
    </source>
</evidence>
<proteinExistence type="inferred from homology"/>
<gene>
    <name evidence="3" type="ORF">WH87_07460</name>
</gene>
<keyword evidence="4" id="KW-1185">Reference proteome</keyword>
<dbReference type="OrthoDB" id="9804313at2"/>
<dbReference type="PIRSF" id="PIRSF004749">
    <property type="entry name" value="Pep_def"/>
    <property type="match status" value="1"/>
</dbReference>
<feature type="active site" evidence="2">
    <location>
        <position position="134"/>
    </location>
</feature>
<dbReference type="Pfam" id="PF01327">
    <property type="entry name" value="Pep_deformylase"/>
    <property type="match status" value="1"/>
</dbReference>
<dbReference type="InterPro" id="IPR036821">
    <property type="entry name" value="Peptide_deformylase_sf"/>
</dbReference>